<sequence length="631" mass="69709">MNSTDTGTLGKSMSENLSDIFRLHSSQYFDRLLNLQRPVNGDNAADMGQCLLSSDHSNEDRGRWVCPAVDFRQLIQPPESRTSGAHLTVNNLYSRHHAEASQHRHGVEQSGACLIDKGDTVTRSKRAIASARKALNCSAEFTSLCLWEFQRSTEMQKRGGGQKIPKKTRRPAASPRIVPAFENPESATVPLDESLEKKQGQTGKATPIADVTLASEDLKDKCRFMCRKKYSSSAATFTAGYENFQEMKRRLNNGLGKHGSQLPRENEAAQECKAGETENPRENPPNNGIVRHDSNMRQSGETRLGIEPGSPWLGGEQANRSATAPVRYEWGGSIIVLDDVSESPGIGLVAEVYWGATVAERLARSPPTKANRVQSPAGSPDVLNCDSCGFFPGISRFPRPFIPGAAPYPLPIARIGSQDLAISEYPKDKGSKQHLEPRIPLAYVTKMTSRARRMLQRVSPINIRSQSDPRPVPRASHNQSENGYAYIKGTATLFRPCVNYLLCCYDLTMLLKAARDKWVEEGGGGVRRKFPEETRGPTESSMHNSHMRKSGSDPAGDRTWNDFVVGERSSSRTTTEDLMNRTRIALVEGGRSSHSTTMAPLFSGFSRFPTLHSRHCSPHAITHRIAKQYST</sequence>
<accession>A0ABQ9H123</accession>
<reference evidence="2 3" key="1">
    <citation type="submission" date="2023-02" db="EMBL/GenBank/DDBJ databases">
        <title>LHISI_Scaffold_Assembly.</title>
        <authorList>
            <person name="Stuart O.P."/>
            <person name="Cleave R."/>
            <person name="Magrath M.J.L."/>
            <person name="Mikheyev A.S."/>
        </authorList>
    </citation>
    <scope>NUCLEOTIDE SEQUENCE [LARGE SCALE GENOMIC DNA]</scope>
    <source>
        <strain evidence="2">Daus_M_001</strain>
        <tissue evidence="2">Leg muscle</tissue>
    </source>
</reference>
<dbReference type="Proteomes" id="UP001159363">
    <property type="component" value="Chromosome 7"/>
</dbReference>
<name>A0ABQ9H123_9NEOP</name>
<comment type="caution">
    <text evidence="2">The sequence shown here is derived from an EMBL/GenBank/DDBJ whole genome shotgun (WGS) entry which is preliminary data.</text>
</comment>
<gene>
    <name evidence="2" type="ORF">PR048_022456</name>
</gene>
<feature type="region of interest" description="Disordered" evidence="1">
    <location>
        <begin position="253"/>
        <end position="318"/>
    </location>
</feature>
<organism evidence="2 3">
    <name type="scientific">Dryococelus australis</name>
    <dbReference type="NCBI Taxonomy" id="614101"/>
    <lineage>
        <taxon>Eukaryota</taxon>
        <taxon>Metazoa</taxon>
        <taxon>Ecdysozoa</taxon>
        <taxon>Arthropoda</taxon>
        <taxon>Hexapoda</taxon>
        <taxon>Insecta</taxon>
        <taxon>Pterygota</taxon>
        <taxon>Neoptera</taxon>
        <taxon>Polyneoptera</taxon>
        <taxon>Phasmatodea</taxon>
        <taxon>Verophasmatodea</taxon>
        <taxon>Anareolatae</taxon>
        <taxon>Phasmatidae</taxon>
        <taxon>Eurycanthinae</taxon>
        <taxon>Dryococelus</taxon>
    </lineage>
</organism>
<evidence type="ECO:0000313" key="2">
    <source>
        <dbReference type="EMBL" id="KAJ8877993.1"/>
    </source>
</evidence>
<evidence type="ECO:0000256" key="1">
    <source>
        <dbReference type="SAM" id="MobiDB-lite"/>
    </source>
</evidence>
<protein>
    <submittedName>
        <fullName evidence="2">Uncharacterized protein</fullName>
    </submittedName>
</protein>
<dbReference type="EMBL" id="JARBHB010000008">
    <property type="protein sequence ID" value="KAJ8877993.1"/>
    <property type="molecule type" value="Genomic_DNA"/>
</dbReference>
<keyword evidence="3" id="KW-1185">Reference proteome</keyword>
<feature type="region of interest" description="Disordered" evidence="1">
    <location>
        <begin position="181"/>
        <end position="203"/>
    </location>
</feature>
<evidence type="ECO:0000313" key="3">
    <source>
        <dbReference type="Proteomes" id="UP001159363"/>
    </source>
</evidence>
<feature type="region of interest" description="Disordered" evidence="1">
    <location>
        <begin position="528"/>
        <end position="559"/>
    </location>
</feature>
<proteinExistence type="predicted"/>